<evidence type="ECO:0000256" key="1">
    <source>
        <dbReference type="ARBA" id="ARBA00000707"/>
    </source>
</evidence>
<keyword evidence="10" id="KW-0963">Cytoplasm</keyword>
<dbReference type="SUPFAM" id="SSF54001">
    <property type="entry name" value="Cysteine proteinases"/>
    <property type="match status" value="1"/>
</dbReference>
<accession>A0ABR2H994</accession>
<dbReference type="InterPro" id="IPR057766">
    <property type="entry name" value="Znf-C2H2_OTU1-like_C"/>
</dbReference>
<evidence type="ECO:0000259" key="13">
    <source>
        <dbReference type="PROSITE" id="PS50802"/>
    </source>
</evidence>
<dbReference type="Gene3D" id="3.90.70.80">
    <property type="match status" value="1"/>
</dbReference>
<evidence type="ECO:0000256" key="6">
    <source>
        <dbReference type="ARBA" id="ARBA00022801"/>
    </source>
</evidence>
<comment type="caution">
    <text evidence="14">The sequence shown here is derived from an EMBL/GenBank/DDBJ whole genome shotgun (WGS) entry which is preliminary data.</text>
</comment>
<evidence type="ECO:0000256" key="9">
    <source>
        <dbReference type="PROSITE-ProRule" id="PRU00042"/>
    </source>
</evidence>
<dbReference type="Gene3D" id="3.10.20.90">
    <property type="entry name" value="Phosphatidylinositol 3-kinase Catalytic Subunit, Chain A, domain 1"/>
    <property type="match status" value="1"/>
</dbReference>
<dbReference type="InterPro" id="IPR038765">
    <property type="entry name" value="Papain-like_cys_pep_sf"/>
</dbReference>
<evidence type="ECO:0000256" key="8">
    <source>
        <dbReference type="ARBA" id="ARBA00022833"/>
    </source>
</evidence>
<dbReference type="InterPro" id="IPR048857">
    <property type="entry name" value="OTU1_Ubl"/>
</dbReference>
<keyword evidence="5 10" id="KW-0833">Ubl conjugation pathway</keyword>
<comment type="subcellular location">
    <subcellularLocation>
        <location evidence="10">Cytoplasm</location>
    </subcellularLocation>
</comment>
<gene>
    <name evidence="14" type="ORF">M9Y10_025648</name>
</gene>
<keyword evidence="7 10" id="KW-0788">Thiol protease</keyword>
<name>A0ABR2H994_9EUKA</name>
<protein>
    <recommendedName>
        <fullName evidence="10">Ubiquitin thioesterase OTU</fullName>
        <ecNumber evidence="10">3.4.19.12</ecNumber>
    </recommendedName>
</protein>
<evidence type="ECO:0000256" key="3">
    <source>
        <dbReference type="ARBA" id="ARBA00022723"/>
    </source>
</evidence>
<sequence>MASVFKLRYENKTYNLVSTQQSTVEELMAEIRDQCEVMPSRQQIMFGYPQKTLPTDSESLSLPLSALGVQKREMFTLVKKDPSSATAQGQTNQAGPKSMKSRFTEAIKIPIPSDNSCLFNSIAYLCTGSSNRGIELRNYCIEQIKQNPTVYTAAMLGCEPAEYCRWISRPDHWGGYIEMNILSKLYNVEICVLYIEESKIVPVNSCNAKKRIYILYDNIHYDSIVFKGFGYKDEVKVIDADDAYAEQLALDMARTIKAAGGYTNTKTAMLKCDDCGKIFKGQNEAEVHLKATGHFNYSQVNI</sequence>
<dbReference type="PANTHER" id="PTHR13312">
    <property type="entry name" value="HIV-INDUCED PROTEIN-7-LIKE PROTEASE"/>
    <property type="match status" value="1"/>
</dbReference>
<dbReference type="EC" id="3.4.19.12" evidence="10"/>
<dbReference type="Pfam" id="PF24560">
    <property type="entry name" value="zf-C2H2_OTU1_C"/>
    <property type="match status" value="1"/>
</dbReference>
<feature type="domain" description="OTU" evidence="13">
    <location>
        <begin position="106"/>
        <end position="227"/>
    </location>
</feature>
<keyword evidence="15" id="KW-1185">Reference proteome</keyword>
<reference evidence="14 15" key="1">
    <citation type="submission" date="2024-04" db="EMBL/GenBank/DDBJ databases">
        <title>Tritrichomonas musculus Genome.</title>
        <authorList>
            <person name="Alves-Ferreira E."/>
            <person name="Grigg M."/>
            <person name="Lorenzi H."/>
            <person name="Galac M."/>
        </authorList>
    </citation>
    <scope>NUCLEOTIDE SEQUENCE [LARGE SCALE GENOMIC DNA]</scope>
    <source>
        <strain evidence="14 15">EAF2021</strain>
    </source>
</reference>
<keyword evidence="3" id="KW-0479">Metal-binding</keyword>
<feature type="domain" description="C2H2-type" evidence="12">
    <location>
        <begin position="270"/>
        <end position="299"/>
    </location>
</feature>
<dbReference type="Pfam" id="PF21403">
    <property type="entry name" value="OTU1_UBXL"/>
    <property type="match status" value="1"/>
</dbReference>
<keyword evidence="14" id="KW-0808">Transferase</keyword>
<feature type="compositionally biased region" description="Polar residues" evidence="11">
    <location>
        <begin position="83"/>
        <end position="95"/>
    </location>
</feature>
<dbReference type="InterPro" id="IPR013087">
    <property type="entry name" value="Znf_C2H2_type"/>
</dbReference>
<dbReference type="PANTHER" id="PTHR13312:SF0">
    <property type="entry name" value="UBIQUITIN THIOESTERASE OTU1"/>
    <property type="match status" value="1"/>
</dbReference>
<dbReference type="InterPro" id="IPR003323">
    <property type="entry name" value="OTU_dom"/>
</dbReference>
<dbReference type="Proteomes" id="UP001470230">
    <property type="component" value="Unassembled WGS sequence"/>
</dbReference>
<organism evidence="14 15">
    <name type="scientific">Tritrichomonas musculus</name>
    <dbReference type="NCBI Taxonomy" id="1915356"/>
    <lineage>
        <taxon>Eukaryota</taxon>
        <taxon>Metamonada</taxon>
        <taxon>Parabasalia</taxon>
        <taxon>Tritrichomonadida</taxon>
        <taxon>Tritrichomonadidae</taxon>
        <taxon>Tritrichomonas</taxon>
    </lineage>
</organism>
<dbReference type="PROSITE" id="PS50802">
    <property type="entry name" value="OTU"/>
    <property type="match status" value="1"/>
</dbReference>
<dbReference type="PROSITE" id="PS50157">
    <property type="entry name" value="ZINC_FINGER_C2H2_2"/>
    <property type="match status" value="1"/>
</dbReference>
<dbReference type="SUPFAM" id="SSF54236">
    <property type="entry name" value="Ubiquitin-like"/>
    <property type="match status" value="1"/>
</dbReference>
<dbReference type="PROSITE" id="PS00028">
    <property type="entry name" value="ZINC_FINGER_C2H2_1"/>
    <property type="match status" value="1"/>
</dbReference>
<proteinExistence type="predicted"/>
<evidence type="ECO:0000256" key="11">
    <source>
        <dbReference type="SAM" id="MobiDB-lite"/>
    </source>
</evidence>
<dbReference type="CDD" id="cd22745">
    <property type="entry name" value="OTU_OTU1"/>
    <property type="match status" value="1"/>
</dbReference>
<dbReference type="EMBL" id="JAPFFF010000037">
    <property type="protein sequence ID" value="KAK8842783.1"/>
    <property type="molecule type" value="Genomic_DNA"/>
</dbReference>
<evidence type="ECO:0000256" key="5">
    <source>
        <dbReference type="ARBA" id="ARBA00022786"/>
    </source>
</evidence>
<feature type="region of interest" description="Disordered" evidence="11">
    <location>
        <begin position="79"/>
        <end position="99"/>
    </location>
</feature>
<evidence type="ECO:0000256" key="7">
    <source>
        <dbReference type="ARBA" id="ARBA00022807"/>
    </source>
</evidence>
<evidence type="ECO:0000259" key="12">
    <source>
        <dbReference type="PROSITE" id="PS50157"/>
    </source>
</evidence>
<evidence type="ECO:0000256" key="2">
    <source>
        <dbReference type="ARBA" id="ARBA00022670"/>
    </source>
</evidence>
<evidence type="ECO:0000256" key="4">
    <source>
        <dbReference type="ARBA" id="ARBA00022771"/>
    </source>
</evidence>
<keyword evidence="6 10" id="KW-0378">Hydrolase</keyword>
<keyword evidence="8" id="KW-0862">Zinc</keyword>
<dbReference type="InterPro" id="IPR029071">
    <property type="entry name" value="Ubiquitin-like_domsf"/>
</dbReference>
<evidence type="ECO:0000313" key="14">
    <source>
        <dbReference type="EMBL" id="KAK8842783.1"/>
    </source>
</evidence>
<dbReference type="GO" id="GO:0008483">
    <property type="term" value="F:transaminase activity"/>
    <property type="evidence" value="ECO:0007669"/>
    <property type="project" value="UniProtKB-KW"/>
</dbReference>
<keyword evidence="4 9" id="KW-0863">Zinc-finger</keyword>
<dbReference type="Pfam" id="PF02338">
    <property type="entry name" value="OTU"/>
    <property type="match status" value="1"/>
</dbReference>
<comment type="catalytic activity">
    <reaction evidence="1 10">
        <text>Thiol-dependent hydrolysis of ester, thioester, amide, peptide and isopeptide bonds formed by the C-terminal Gly of ubiquitin (a 76-residue protein attached to proteins as an intracellular targeting signal).</text>
        <dbReference type="EC" id="3.4.19.12"/>
    </reaction>
</comment>
<comment type="function">
    <text evidence="10">Hydrolase that can remove conjugated ubiquitin from proteins and may therefore play an important regulatory role at the level of protein turnover by preventing degradation.</text>
</comment>
<evidence type="ECO:0000313" key="15">
    <source>
        <dbReference type="Proteomes" id="UP001470230"/>
    </source>
</evidence>
<keyword evidence="2" id="KW-0645">Protease</keyword>
<keyword evidence="14" id="KW-0032">Aminotransferase</keyword>
<evidence type="ECO:0000256" key="10">
    <source>
        <dbReference type="RuleBase" id="RU367104"/>
    </source>
</evidence>